<dbReference type="GO" id="GO:0000124">
    <property type="term" value="C:SAGA complex"/>
    <property type="evidence" value="ECO:0007669"/>
    <property type="project" value="UniProtKB-ARBA"/>
</dbReference>
<accession>A0AA39R8D2</accession>
<dbReference type="AlphaFoldDB" id="A0AA39R8D2"/>
<comment type="caution">
    <text evidence="5">The sequence shown here is derived from an EMBL/GenBank/DDBJ whole genome shotgun (WGS) entry which is preliminary data.</text>
</comment>
<keyword evidence="6" id="KW-1185">Reference proteome</keyword>
<evidence type="ECO:0008006" key="7">
    <source>
        <dbReference type="Google" id="ProtNLM"/>
    </source>
</evidence>
<proteinExistence type="predicted"/>
<dbReference type="InterPro" id="IPR024738">
    <property type="entry name" value="Hfi1/Tada1"/>
</dbReference>
<dbReference type="Proteomes" id="UP001166286">
    <property type="component" value="Unassembled WGS sequence"/>
</dbReference>
<evidence type="ECO:0000313" key="5">
    <source>
        <dbReference type="EMBL" id="KAK0515198.1"/>
    </source>
</evidence>
<keyword evidence="2" id="KW-0805">Transcription regulation</keyword>
<reference evidence="5" key="1">
    <citation type="submission" date="2023-03" db="EMBL/GenBank/DDBJ databases">
        <title>Complete genome of Cladonia borealis.</title>
        <authorList>
            <person name="Park H."/>
        </authorList>
    </citation>
    <scope>NUCLEOTIDE SEQUENCE</scope>
    <source>
        <strain evidence="5">ANT050790</strain>
    </source>
</reference>
<keyword evidence="3" id="KW-0804">Transcription</keyword>
<dbReference type="GO" id="GO:0005634">
    <property type="term" value="C:nucleus"/>
    <property type="evidence" value="ECO:0007669"/>
    <property type="project" value="UniProtKB-SubCell"/>
</dbReference>
<dbReference type="EMBL" id="JAFEKC020000004">
    <property type="protein sequence ID" value="KAK0515198.1"/>
    <property type="molecule type" value="Genomic_DNA"/>
</dbReference>
<gene>
    <name evidence="5" type="ORF">JMJ35_002577</name>
</gene>
<dbReference type="CDD" id="cd22933">
    <property type="entry name" value="HFD_HFI1"/>
    <property type="match status" value="1"/>
</dbReference>
<organism evidence="5 6">
    <name type="scientific">Cladonia borealis</name>
    <dbReference type="NCBI Taxonomy" id="184061"/>
    <lineage>
        <taxon>Eukaryota</taxon>
        <taxon>Fungi</taxon>
        <taxon>Dikarya</taxon>
        <taxon>Ascomycota</taxon>
        <taxon>Pezizomycotina</taxon>
        <taxon>Lecanoromycetes</taxon>
        <taxon>OSLEUM clade</taxon>
        <taxon>Lecanoromycetidae</taxon>
        <taxon>Lecanorales</taxon>
        <taxon>Lecanorineae</taxon>
        <taxon>Cladoniaceae</taxon>
        <taxon>Cladonia</taxon>
    </lineage>
</organism>
<evidence type="ECO:0000313" key="6">
    <source>
        <dbReference type="Proteomes" id="UP001166286"/>
    </source>
</evidence>
<evidence type="ECO:0000256" key="1">
    <source>
        <dbReference type="ARBA" id="ARBA00004123"/>
    </source>
</evidence>
<name>A0AA39R8D2_9LECA</name>
<keyword evidence="4" id="KW-0539">Nucleus</keyword>
<evidence type="ECO:0000256" key="4">
    <source>
        <dbReference type="ARBA" id="ARBA00023242"/>
    </source>
</evidence>
<sequence length="444" mass="47945">MPDIDPAALSRLDSVATANPSALSLSKINGVSALPVQKATKTVSTAQRIDLEPLYTSLKAAIADNWGKYKEAISLFVLGRLNQNELAFQIDHYVTTDPNIEHLHNQLIAGIYGNVSRDPPEPGVAPWVSANDKPTVLSKPVSGDAAEQRLKTEVMQLPARDRRRIKEAADGEIFDSVANSVVTSMNNWHIAKTIKLPDSVPASAGGLNKTNWDLEVRKRYSQPLASETGEFPDTDSINNRMVPICYEQSLPNGPSTNCAEFMATATEQYIKSVVGQVLAKTRSNLAGAAGALSITTRRYRQQLEREESMLSRGDVKRDLISNLLPVETKEAGARRPLGTGDFRIALGVGGDCGLGQMPTVVENILSSYPEGVLEGWGGPPERMEVDEDDGMNRGGTRVNGTLTNGVHVNGTTSTDNESYGWEGGGAKDREKLFALLDECLAIGQ</sequence>
<dbReference type="GO" id="GO:0006357">
    <property type="term" value="P:regulation of transcription by RNA polymerase II"/>
    <property type="evidence" value="ECO:0007669"/>
    <property type="project" value="TreeGrafter"/>
</dbReference>
<protein>
    <recommendedName>
        <fullName evidence="7">Transcriptional co-activator</fullName>
    </recommendedName>
</protein>
<dbReference type="PANTHER" id="PTHR21277">
    <property type="entry name" value="TRANSCRIPTIONAL ADAPTER 1"/>
    <property type="match status" value="1"/>
</dbReference>
<dbReference type="Pfam" id="PF12767">
    <property type="entry name" value="SAGA-Tad1"/>
    <property type="match status" value="1"/>
</dbReference>
<evidence type="ECO:0000256" key="2">
    <source>
        <dbReference type="ARBA" id="ARBA00023015"/>
    </source>
</evidence>
<dbReference type="PANTHER" id="PTHR21277:SF5">
    <property type="entry name" value="TRANSCRIPTIONAL ADAPTER 1"/>
    <property type="match status" value="1"/>
</dbReference>
<comment type="subcellular location">
    <subcellularLocation>
        <location evidence="1">Nucleus</location>
    </subcellularLocation>
</comment>
<dbReference type="GO" id="GO:0003713">
    <property type="term" value="F:transcription coactivator activity"/>
    <property type="evidence" value="ECO:0007669"/>
    <property type="project" value="TreeGrafter"/>
</dbReference>
<evidence type="ECO:0000256" key="3">
    <source>
        <dbReference type="ARBA" id="ARBA00023163"/>
    </source>
</evidence>